<dbReference type="AlphaFoldDB" id="A0A8I0VC70"/>
<dbReference type="InterPro" id="IPR014976">
    <property type="entry name" value="AbpA_HamA_C"/>
</dbReference>
<organism evidence="2 3">
    <name type="scientific">Clavibacter phaseoli</name>
    <dbReference type="NCBI Taxonomy" id="1734031"/>
    <lineage>
        <taxon>Bacteria</taxon>
        <taxon>Bacillati</taxon>
        <taxon>Actinomycetota</taxon>
        <taxon>Actinomycetes</taxon>
        <taxon>Micrococcales</taxon>
        <taxon>Microbacteriaceae</taxon>
        <taxon>Clavibacter</taxon>
    </lineage>
</organism>
<dbReference type="RefSeq" id="WP_194675018.1">
    <property type="nucleotide sequence ID" value="NZ_JADKRP010000001.1"/>
</dbReference>
<feature type="domain" description="Anti-bacteriophage protein A/HamA C-terminal" evidence="1">
    <location>
        <begin position="20"/>
        <end position="277"/>
    </location>
</feature>
<accession>A0A8I0VC70</accession>
<evidence type="ECO:0000259" key="1">
    <source>
        <dbReference type="Pfam" id="PF08878"/>
    </source>
</evidence>
<dbReference type="EMBL" id="JADKRP010000001">
    <property type="protein sequence ID" value="MBF4631142.1"/>
    <property type="molecule type" value="Genomic_DNA"/>
</dbReference>
<keyword evidence="3" id="KW-1185">Reference proteome</keyword>
<evidence type="ECO:0000313" key="3">
    <source>
        <dbReference type="Proteomes" id="UP000634579"/>
    </source>
</evidence>
<dbReference type="Proteomes" id="UP000634579">
    <property type="component" value="Unassembled WGS sequence"/>
</dbReference>
<name>A0A8I0VC70_9MICO</name>
<comment type="caution">
    <text evidence="2">The sequence shown here is derived from an EMBL/GenBank/DDBJ whole genome shotgun (WGS) entry which is preliminary data.</text>
</comment>
<evidence type="ECO:0000313" key="2">
    <source>
        <dbReference type="EMBL" id="MBF4631142.1"/>
    </source>
</evidence>
<reference evidence="2 3" key="1">
    <citation type="submission" date="2020-10" db="EMBL/GenBank/DDBJ databases">
        <title>Draft genome sequences of plant-associated actinobacteria.</title>
        <authorList>
            <person name="Tarlachkov S.V."/>
            <person name="Starodumova I.P."/>
            <person name="Dorofeeva L.V."/>
            <person name="Prisyazhnaya N.V."/>
            <person name="Roubtsova T.V."/>
            <person name="Chizhov V.N."/>
            <person name="Nadler S.A."/>
            <person name="Subbotin S.A."/>
            <person name="Evtushenko L.I."/>
        </authorList>
    </citation>
    <scope>NUCLEOTIDE SEQUENCE [LARGE SCALE GENOMIC DNA]</scope>
    <source>
        <strain evidence="2 3">VKM Ac-2886</strain>
    </source>
</reference>
<proteinExistence type="predicted"/>
<gene>
    <name evidence="2" type="ORF">ITJ42_07930</name>
</gene>
<dbReference type="Pfam" id="PF08878">
    <property type="entry name" value="HamA"/>
    <property type="match status" value="1"/>
</dbReference>
<sequence>MGSKPLLVRRAHDDSVSPAFGVFCVGYESARWRSDELVRDFFARHLASFALNFSEWSAITGDTAADALARSAAMVYTTQKYKRRGEFGELFLHGILRDFYDAEPAVSKIFFLDGPNETAKGFDSVHVVRRSDGELNVWLGEAKLYIDMRGAIREAVASLREHVDNEFLRREFVAVTNKLDNNWPHVEQLKELLDKNTSLDAIIDRIVMPVLIAYESPTVAAHVKVDDAYIADLITEAKEAWHYFGDTIGFDFPVTVQIIILPLAKTSEVRDMADARLRAYQGL</sequence>
<protein>
    <submittedName>
        <fullName evidence="2">DUF1837 domain-containing protein</fullName>
    </submittedName>
</protein>